<sequence length="688" mass="76928">MIGNFDQCKGIRHVITQGPRQGDVISGSYCHVQFHIPLEALPPVPGDCANFVVYCPQGILPMPEIAMDVCLPHTCKAVDIHRFLKTCEFIFHGNSSISSSAHECHHTPGGMSTGHGTSQDGGAIATMLVIAGIVILTIIGTVIDVIFVRKCHPITVNNNEKATQAAKEQDFSLKIYSKGVTVGEQQMGTVLELMRMARPEKRTDPESALVHDPAVTGLLMKKSAMETNVDNISINSQKFDSCSHRDKEIVVAQPDDRLWLRVATAFSLPSNLRLLLSTHSFNGSITCLHGIRVLSMLWVSFANSVIFSALNFENLMHAAQDLISLPAQMILNSSLAQDTFFTISGVVTAVTFFTAISSNGGLKITHIIYYYLHRFVRISPAYMLTLLVCTCLLGYTANGPHWPPPLQQQCQEQWWFNMLFINNYFTSIEHMCMSWTWFLANLMQFYWIAPIVLVPLAFGLRVVGLVLMGLLVVVQIVSTVVLEININGDVLRRQSDYLWRIYQQPYCRVAPYALGLAVGFILHQKKFKFPMGKIITCVGWLLTVTITTILTLITYDENRHLLNDATGWSHPVRTAHETLQRPLWALAVCWVIFACASGNGGLINKFFSWRGFVPLSRLTYCVYLIHPVVVIADLMAYRVFAYFTISYVLFRYIGYIVVGYLLALILAVLVQAPLLALEKTIFQKKSAH</sequence>
<feature type="transmembrane region" description="Helical" evidence="1">
    <location>
        <begin position="534"/>
        <end position="555"/>
    </location>
</feature>
<gene>
    <name evidence="3" type="ORF">C0Q70_04231</name>
</gene>
<name>A0A2T7PUY0_POMCA</name>
<feature type="transmembrane region" description="Helical" evidence="1">
    <location>
        <begin position="652"/>
        <end position="677"/>
    </location>
</feature>
<dbReference type="AlphaFoldDB" id="A0A2T7PUY0"/>
<evidence type="ECO:0000313" key="3">
    <source>
        <dbReference type="EMBL" id="PVD37236.1"/>
    </source>
</evidence>
<dbReference type="PANTHER" id="PTHR11161">
    <property type="entry name" value="O-ACYLTRANSFERASE"/>
    <property type="match status" value="1"/>
</dbReference>
<feature type="transmembrane region" description="Helical" evidence="1">
    <location>
        <begin position="465"/>
        <end position="486"/>
    </location>
</feature>
<evidence type="ECO:0000256" key="1">
    <source>
        <dbReference type="SAM" id="Phobius"/>
    </source>
</evidence>
<feature type="transmembrane region" description="Helical" evidence="1">
    <location>
        <begin position="435"/>
        <end position="458"/>
    </location>
</feature>
<dbReference type="OrthoDB" id="207378at2759"/>
<keyword evidence="1" id="KW-0472">Membrane</keyword>
<feature type="transmembrane region" description="Helical" evidence="1">
    <location>
        <begin position="123"/>
        <end position="147"/>
    </location>
</feature>
<keyword evidence="1" id="KW-1133">Transmembrane helix</keyword>
<feature type="transmembrane region" description="Helical" evidence="1">
    <location>
        <begin position="618"/>
        <end position="640"/>
    </location>
</feature>
<dbReference type="Pfam" id="PF01757">
    <property type="entry name" value="Acyl_transf_3"/>
    <property type="match status" value="1"/>
</dbReference>
<organism evidence="3 4">
    <name type="scientific">Pomacea canaliculata</name>
    <name type="common">Golden apple snail</name>
    <dbReference type="NCBI Taxonomy" id="400727"/>
    <lineage>
        <taxon>Eukaryota</taxon>
        <taxon>Metazoa</taxon>
        <taxon>Spiralia</taxon>
        <taxon>Lophotrochozoa</taxon>
        <taxon>Mollusca</taxon>
        <taxon>Gastropoda</taxon>
        <taxon>Caenogastropoda</taxon>
        <taxon>Architaenioglossa</taxon>
        <taxon>Ampullarioidea</taxon>
        <taxon>Ampullariidae</taxon>
        <taxon>Pomacea</taxon>
    </lineage>
</organism>
<feature type="transmembrane region" description="Helical" evidence="1">
    <location>
        <begin position="583"/>
        <end position="606"/>
    </location>
</feature>
<feature type="transmembrane region" description="Helical" evidence="1">
    <location>
        <begin position="506"/>
        <end position="522"/>
    </location>
</feature>
<keyword evidence="1" id="KW-0812">Transmembrane</keyword>
<dbReference type="PANTHER" id="PTHR11161:SF0">
    <property type="entry name" value="O-ACYLTRANSFERASE LIKE PROTEIN"/>
    <property type="match status" value="1"/>
</dbReference>
<dbReference type="EMBL" id="PZQS01000002">
    <property type="protein sequence ID" value="PVD37236.1"/>
    <property type="molecule type" value="Genomic_DNA"/>
</dbReference>
<feature type="transmembrane region" description="Helical" evidence="1">
    <location>
        <begin position="378"/>
        <end position="397"/>
    </location>
</feature>
<feature type="transmembrane region" description="Helical" evidence="1">
    <location>
        <begin position="339"/>
        <end position="357"/>
    </location>
</feature>
<proteinExistence type="predicted"/>
<dbReference type="InterPro" id="IPR052728">
    <property type="entry name" value="O2_lipid_transport_reg"/>
</dbReference>
<keyword evidence="4" id="KW-1185">Reference proteome</keyword>
<accession>A0A2T7PUY0</accession>
<dbReference type="Proteomes" id="UP000245119">
    <property type="component" value="Linkage Group LG2"/>
</dbReference>
<evidence type="ECO:0000259" key="2">
    <source>
        <dbReference type="Pfam" id="PF01757"/>
    </source>
</evidence>
<evidence type="ECO:0000313" key="4">
    <source>
        <dbReference type="Proteomes" id="UP000245119"/>
    </source>
</evidence>
<reference evidence="3 4" key="1">
    <citation type="submission" date="2018-04" db="EMBL/GenBank/DDBJ databases">
        <title>The genome of golden apple snail Pomacea canaliculata provides insight into stress tolerance and invasive adaptation.</title>
        <authorList>
            <person name="Liu C."/>
            <person name="Liu B."/>
            <person name="Ren Y."/>
            <person name="Zhang Y."/>
            <person name="Wang H."/>
            <person name="Li S."/>
            <person name="Jiang F."/>
            <person name="Yin L."/>
            <person name="Zhang G."/>
            <person name="Qian W."/>
            <person name="Fan W."/>
        </authorList>
    </citation>
    <scope>NUCLEOTIDE SEQUENCE [LARGE SCALE GENOMIC DNA]</scope>
    <source>
        <strain evidence="3">SZHN2017</strain>
        <tissue evidence="3">Muscle</tissue>
    </source>
</reference>
<feature type="transmembrane region" description="Helical" evidence="1">
    <location>
        <begin position="293"/>
        <end position="312"/>
    </location>
</feature>
<comment type="caution">
    <text evidence="3">The sequence shown here is derived from an EMBL/GenBank/DDBJ whole genome shotgun (WGS) entry which is preliminary data.</text>
</comment>
<dbReference type="GO" id="GO:0016747">
    <property type="term" value="F:acyltransferase activity, transferring groups other than amino-acyl groups"/>
    <property type="evidence" value="ECO:0007669"/>
    <property type="project" value="InterPro"/>
</dbReference>
<dbReference type="InterPro" id="IPR002656">
    <property type="entry name" value="Acyl_transf_3_dom"/>
</dbReference>
<feature type="domain" description="Acyltransferase 3" evidence="2">
    <location>
        <begin position="287"/>
        <end position="670"/>
    </location>
</feature>
<protein>
    <recommendedName>
        <fullName evidence="2">Acyltransferase 3 domain-containing protein</fullName>
    </recommendedName>
</protein>